<dbReference type="EMBL" id="DS549819">
    <property type="protein sequence ID" value="EDR24684.1"/>
    <property type="molecule type" value="Genomic_DNA"/>
</dbReference>
<dbReference type="eggNOG" id="ENOG502R9ZQ">
    <property type="taxonomic scope" value="Eukaryota"/>
</dbReference>
<dbReference type="OrthoDB" id="32304at2759"/>
<name>B0ELB8_ENTDS</name>
<reference evidence="3" key="1">
    <citation type="submission" date="2007-12" db="EMBL/GenBank/DDBJ databases">
        <title>Annotation of Entamoeba dispar SAW760.</title>
        <authorList>
            <person name="Lorenzi H."/>
            <person name="Inman J."/>
            <person name="Schobel S."/>
            <person name="Amedeo P."/>
            <person name="Caler E."/>
        </authorList>
    </citation>
    <scope>NUCLEOTIDE SEQUENCE [LARGE SCALE GENOMIC DNA]</scope>
    <source>
        <strain evidence="3">ATCC PRA-260 / SAW760</strain>
    </source>
</reference>
<protein>
    <submittedName>
        <fullName evidence="2">Uncharacterized protein</fullName>
    </submittedName>
</protein>
<dbReference type="RefSeq" id="XP_001738965.1">
    <property type="nucleotide sequence ID" value="XM_001738913.1"/>
</dbReference>
<feature type="compositionally biased region" description="Basic and acidic residues" evidence="1">
    <location>
        <begin position="84"/>
        <end position="122"/>
    </location>
</feature>
<dbReference type="Proteomes" id="UP000008076">
    <property type="component" value="Unassembled WGS sequence"/>
</dbReference>
<evidence type="ECO:0000313" key="3">
    <source>
        <dbReference type="Proteomes" id="UP000008076"/>
    </source>
</evidence>
<evidence type="ECO:0000256" key="1">
    <source>
        <dbReference type="SAM" id="MobiDB-lite"/>
    </source>
</evidence>
<proteinExistence type="predicted"/>
<dbReference type="GeneID" id="5884076"/>
<accession>B0ELB8</accession>
<dbReference type="AlphaFoldDB" id="B0ELB8"/>
<organism evidence="3">
    <name type="scientific">Entamoeba dispar (strain ATCC PRA-260 / SAW760)</name>
    <dbReference type="NCBI Taxonomy" id="370354"/>
    <lineage>
        <taxon>Eukaryota</taxon>
        <taxon>Amoebozoa</taxon>
        <taxon>Evosea</taxon>
        <taxon>Archamoebae</taxon>
        <taxon>Mastigamoebida</taxon>
        <taxon>Entamoebidae</taxon>
        <taxon>Entamoeba</taxon>
    </lineage>
</organism>
<dbReference type="KEGG" id="edi:EDI_227740"/>
<feature type="region of interest" description="Disordered" evidence="1">
    <location>
        <begin position="69"/>
        <end position="132"/>
    </location>
</feature>
<evidence type="ECO:0000313" key="2">
    <source>
        <dbReference type="EMBL" id="EDR24684.1"/>
    </source>
</evidence>
<keyword evidence="3" id="KW-1185">Reference proteome</keyword>
<dbReference type="OMA" id="YYIDEEC"/>
<sequence length="299" mass="34642">MNKYYIDEECSFNNLIPEINRVLLESFKAVVLMLHKENIDDPFVNFLFPHNKSAGDDDIKQGMNYSKKPVDVMNENSNDSPIEEFPKEEIPVEELPKENSEVPIKDDSKVPSDRTDNKKEGDEGVEDISDENAMKSSHKLGDKFYHYEFHNHEDAISRFNNLSFVKDFNDNNRLAVYIYIKDSNSIYGGIIQGEKSTLFCKENGMKLQVIESKGKIMKGFINVFKYDVSDDRDIIFKFNEAFGVAKTKGTNELHLHFEKSSDCYEGYATFPKLEDQNTIERITAYNLEFFIYLSFNNKV</sequence>
<gene>
    <name evidence="2" type="ORF">EDI_227740</name>
</gene>
<dbReference type="VEuPathDB" id="AmoebaDB:EDI_227740"/>